<reference evidence="3" key="1">
    <citation type="journal article" date="2015" name="Genome Announc.">
        <title>Draft genome sequence of the cellulolytic fungus Chaetomium globosum.</title>
        <authorList>
            <person name="Cuomo C.A."/>
            <person name="Untereiner W.A."/>
            <person name="Ma L.-J."/>
            <person name="Grabherr M."/>
            <person name="Birren B.W."/>
        </authorList>
    </citation>
    <scope>NUCLEOTIDE SEQUENCE [LARGE SCALE GENOMIC DNA]</scope>
    <source>
        <strain evidence="3">ATCC 6205 / CBS 148.51 / DSM 1962 / NBRC 6347 / NRRL 1970</strain>
    </source>
</reference>
<dbReference type="GeneID" id="4387547"/>
<evidence type="ECO:0000256" key="1">
    <source>
        <dbReference type="SAM" id="MobiDB-lite"/>
    </source>
</evidence>
<dbReference type="OrthoDB" id="4585883at2759"/>
<name>Q2HDL2_CHAGB</name>
<feature type="region of interest" description="Disordered" evidence="1">
    <location>
        <begin position="276"/>
        <end position="301"/>
    </location>
</feature>
<dbReference type="VEuPathDB" id="FungiDB:CHGG_01692"/>
<organism evidence="2 3">
    <name type="scientific">Chaetomium globosum (strain ATCC 6205 / CBS 148.51 / DSM 1962 / NBRC 6347 / NRRL 1970)</name>
    <name type="common">Soil fungus</name>
    <dbReference type="NCBI Taxonomy" id="306901"/>
    <lineage>
        <taxon>Eukaryota</taxon>
        <taxon>Fungi</taxon>
        <taxon>Dikarya</taxon>
        <taxon>Ascomycota</taxon>
        <taxon>Pezizomycotina</taxon>
        <taxon>Sordariomycetes</taxon>
        <taxon>Sordariomycetidae</taxon>
        <taxon>Sordariales</taxon>
        <taxon>Chaetomiaceae</taxon>
        <taxon>Chaetomium</taxon>
    </lineage>
</organism>
<dbReference type="AlphaFoldDB" id="Q2HDL2"/>
<evidence type="ECO:0000313" key="3">
    <source>
        <dbReference type="Proteomes" id="UP000001056"/>
    </source>
</evidence>
<sequence>MELINLRNEHTTKVTHGLGLQLAEFGKIDPPTCCSTANEPDGIDNQSSLSSTTDYLDEGNIASIGSYAIEKLPGPGIEATHHRQQLEEAVENFVEELVALKLKAEGTSLHLTSSSTGPQGVGSFGSSSGDSSLKRKTSGGGGGGSRFRRPRKDDDHGDNGDASRRNSGGDGPPGNSKSPDPEKSHPLEFMCPYRLKDPIRFNVREWYDCATKVYICEGSGSKRNELHELRRHIKQRHSGPGILSLHYCSTCKEEFPSPTLLDEHAKQGACVYRELPSSNDPLDGRSPEAERTLRSKQGRQGDSALCQYKKICQIALGDSSDVPSPGKLPPRRCEDSEWS</sequence>
<gene>
    <name evidence="2" type="ORF">CHGG_01692</name>
</gene>
<dbReference type="STRING" id="306901.Q2HDL2"/>
<evidence type="ECO:0008006" key="4">
    <source>
        <dbReference type="Google" id="ProtNLM"/>
    </source>
</evidence>
<keyword evidence="3" id="KW-1185">Reference proteome</keyword>
<dbReference type="EMBL" id="CH408029">
    <property type="protein sequence ID" value="EAQ93457.1"/>
    <property type="molecule type" value="Genomic_DNA"/>
</dbReference>
<feature type="region of interest" description="Disordered" evidence="1">
    <location>
        <begin position="111"/>
        <end position="185"/>
    </location>
</feature>
<dbReference type="RefSeq" id="XP_001220913.1">
    <property type="nucleotide sequence ID" value="XM_001220912.1"/>
</dbReference>
<evidence type="ECO:0000313" key="2">
    <source>
        <dbReference type="EMBL" id="EAQ93457.1"/>
    </source>
</evidence>
<feature type="compositionally biased region" description="Basic and acidic residues" evidence="1">
    <location>
        <begin position="151"/>
        <end position="164"/>
    </location>
</feature>
<protein>
    <recommendedName>
        <fullName evidence="4">C2H2-type domain-containing protein</fullName>
    </recommendedName>
</protein>
<dbReference type="HOGENOM" id="CLU_818894_0_0_1"/>
<dbReference type="InParanoid" id="Q2HDL2"/>
<feature type="region of interest" description="Disordered" evidence="1">
    <location>
        <begin position="317"/>
        <end position="339"/>
    </location>
</feature>
<feature type="compositionally biased region" description="Basic and acidic residues" evidence="1">
    <location>
        <begin position="282"/>
        <end position="293"/>
    </location>
</feature>
<proteinExistence type="predicted"/>
<dbReference type="Proteomes" id="UP000001056">
    <property type="component" value="Unassembled WGS sequence"/>
</dbReference>
<accession>Q2HDL2</accession>